<keyword evidence="1" id="KW-0472">Membrane</keyword>
<dbReference type="EMBL" id="SNAA01000004">
    <property type="protein sequence ID" value="TDL81607.1"/>
    <property type="molecule type" value="Genomic_DNA"/>
</dbReference>
<evidence type="ECO:0000313" key="3">
    <source>
        <dbReference type="EMBL" id="TDL81607.1"/>
    </source>
</evidence>
<protein>
    <submittedName>
        <fullName evidence="3">Aa3-type cytochrome c oxidase subunit IV</fullName>
    </submittedName>
</protein>
<dbReference type="InterPro" id="IPR012422">
    <property type="entry name" value="Cyt_c_oxidase_su4_bac-aa3"/>
</dbReference>
<keyword evidence="4" id="KW-1185">Reference proteome</keyword>
<gene>
    <name evidence="3" type="ORF">E2L08_05700</name>
</gene>
<feature type="transmembrane region" description="Helical" evidence="1">
    <location>
        <begin position="21"/>
        <end position="42"/>
    </location>
</feature>
<dbReference type="Proteomes" id="UP000295701">
    <property type="component" value="Unassembled WGS sequence"/>
</dbReference>
<dbReference type="OrthoDB" id="7691500at2"/>
<dbReference type="InterPro" id="IPR036596">
    <property type="entry name" value="Cyt-C_aa3_sf"/>
</dbReference>
<dbReference type="Gene3D" id="1.20.5.160">
    <property type="entry name" value="Bacterial aa3 type cytochrome c oxidase subunit IV"/>
    <property type="match status" value="1"/>
</dbReference>
<dbReference type="Pfam" id="PF07835">
    <property type="entry name" value="COX4_pro_2"/>
    <property type="match status" value="1"/>
</dbReference>
<reference evidence="3 4" key="1">
    <citation type="submission" date="2019-03" db="EMBL/GenBank/DDBJ databases">
        <title>Primorskyibacter sp. SS33 isolated from sediments.</title>
        <authorList>
            <person name="Xunke S."/>
        </authorList>
    </citation>
    <scope>NUCLEOTIDE SEQUENCE [LARGE SCALE GENOMIC DNA]</scope>
    <source>
        <strain evidence="3 4">SS33</strain>
    </source>
</reference>
<feature type="domain" description="Cytochrome c oxidase subunit IV bacterial aa3 type" evidence="2">
    <location>
        <begin position="4"/>
        <end position="43"/>
    </location>
</feature>
<proteinExistence type="predicted"/>
<sequence>MAKHTPGSMDIEEQEKTFNGFIKWTTRLTIGIIVALILLYIVNG</sequence>
<evidence type="ECO:0000256" key="1">
    <source>
        <dbReference type="SAM" id="Phobius"/>
    </source>
</evidence>
<keyword evidence="1" id="KW-0812">Transmembrane</keyword>
<organism evidence="3 4">
    <name type="scientific">Palleronia sediminis</name>
    <dbReference type="NCBI Taxonomy" id="2547833"/>
    <lineage>
        <taxon>Bacteria</taxon>
        <taxon>Pseudomonadati</taxon>
        <taxon>Pseudomonadota</taxon>
        <taxon>Alphaproteobacteria</taxon>
        <taxon>Rhodobacterales</taxon>
        <taxon>Roseobacteraceae</taxon>
        <taxon>Palleronia</taxon>
    </lineage>
</organism>
<dbReference type="RefSeq" id="WP_133396093.1">
    <property type="nucleotide sequence ID" value="NZ_SNAA01000004.1"/>
</dbReference>
<keyword evidence="1" id="KW-1133">Transmembrane helix</keyword>
<name>A0A4R6AEE4_9RHOB</name>
<accession>A0A4R6AEE4</accession>
<dbReference type="AlphaFoldDB" id="A0A4R6AEE4"/>
<comment type="caution">
    <text evidence="3">The sequence shown here is derived from an EMBL/GenBank/DDBJ whole genome shotgun (WGS) entry which is preliminary data.</text>
</comment>
<evidence type="ECO:0000313" key="4">
    <source>
        <dbReference type="Proteomes" id="UP000295701"/>
    </source>
</evidence>
<dbReference type="SUPFAM" id="SSF81469">
    <property type="entry name" value="Bacterial aa3 type cytochrome c oxidase subunit IV"/>
    <property type="match status" value="1"/>
</dbReference>
<evidence type="ECO:0000259" key="2">
    <source>
        <dbReference type="Pfam" id="PF07835"/>
    </source>
</evidence>